<sequence length="200" mass="22450">MLAILLGVIGGLMAWGEKALEIIIKKVLLPLITTFAENEDPDAISDLVYKVAEDVLKNSIIAYKNMEVNNMDSLIIGFVMPTWLQQLRLVPTLLYHSSINTPQSSLPVSLIQNVFYLPHFLDIEYPISCCKMDDKFRLLDATCPRKFNAKNSYVDIPCAPEFRAKFFKYADYFAYGLIGIAGFLAALIAFTAMTMCVDCI</sequence>
<keyword evidence="1" id="KW-0812">Transmembrane</keyword>
<name>A0A8S9Z721_9TREM</name>
<evidence type="ECO:0000256" key="1">
    <source>
        <dbReference type="SAM" id="Phobius"/>
    </source>
</evidence>
<dbReference type="EMBL" id="JTDE01001140">
    <property type="protein sequence ID" value="KAF7259568.1"/>
    <property type="molecule type" value="Genomic_DNA"/>
</dbReference>
<feature type="signal peptide" evidence="2">
    <location>
        <begin position="1"/>
        <end position="19"/>
    </location>
</feature>
<keyword evidence="4" id="KW-1185">Reference proteome</keyword>
<keyword evidence="1" id="KW-0472">Membrane</keyword>
<feature type="transmembrane region" description="Helical" evidence="1">
    <location>
        <begin position="172"/>
        <end position="197"/>
    </location>
</feature>
<protein>
    <submittedName>
        <fullName evidence="3">Uncharacterized protein</fullName>
    </submittedName>
</protein>
<proteinExistence type="predicted"/>
<gene>
    <name evidence="3" type="ORF">EG68_03359</name>
</gene>
<keyword evidence="1" id="KW-1133">Transmembrane helix</keyword>
<evidence type="ECO:0000256" key="2">
    <source>
        <dbReference type="SAM" id="SignalP"/>
    </source>
</evidence>
<comment type="caution">
    <text evidence="3">The sequence shown here is derived from an EMBL/GenBank/DDBJ whole genome shotgun (WGS) entry which is preliminary data.</text>
</comment>
<dbReference type="OrthoDB" id="6240738at2759"/>
<accession>A0A8S9Z721</accession>
<dbReference type="Proteomes" id="UP000822476">
    <property type="component" value="Unassembled WGS sequence"/>
</dbReference>
<reference evidence="3" key="1">
    <citation type="submission" date="2019-07" db="EMBL/GenBank/DDBJ databases">
        <title>Annotation for the trematode Paragonimus miyazaki's.</title>
        <authorList>
            <person name="Choi Y.-J."/>
        </authorList>
    </citation>
    <scope>NUCLEOTIDE SEQUENCE</scope>
    <source>
        <strain evidence="3">Japan</strain>
    </source>
</reference>
<evidence type="ECO:0000313" key="4">
    <source>
        <dbReference type="Proteomes" id="UP000822476"/>
    </source>
</evidence>
<evidence type="ECO:0000313" key="3">
    <source>
        <dbReference type="EMBL" id="KAF7259568.1"/>
    </source>
</evidence>
<keyword evidence="2" id="KW-0732">Signal</keyword>
<organism evidence="3 4">
    <name type="scientific">Paragonimus skrjabini miyazakii</name>
    <dbReference type="NCBI Taxonomy" id="59628"/>
    <lineage>
        <taxon>Eukaryota</taxon>
        <taxon>Metazoa</taxon>
        <taxon>Spiralia</taxon>
        <taxon>Lophotrochozoa</taxon>
        <taxon>Platyhelminthes</taxon>
        <taxon>Trematoda</taxon>
        <taxon>Digenea</taxon>
        <taxon>Plagiorchiida</taxon>
        <taxon>Troglotremata</taxon>
        <taxon>Troglotrematidae</taxon>
        <taxon>Paragonimus</taxon>
    </lineage>
</organism>
<feature type="chain" id="PRO_5035738556" evidence="2">
    <location>
        <begin position="20"/>
        <end position="200"/>
    </location>
</feature>
<dbReference type="AlphaFoldDB" id="A0A8S9Z721"/>